<evidence type="ECO:0000256" key="8">
    <source>
        <dbReference type="ARBA" id="ARBA00023157"/>
    </source>
</evidence>
<dbReference type="OrthoDB" id="2975078at2759"/>
<dbReference type="SUPFAM" id="SSF53474">
    <property type="entry name" value="alpha/beta-Hydrolases"/>
    <property type="match status" value="1"/>
</dbReference>
<dbReference type="Proteomes" id="UP000800093">
    <property type="component" value="Unassembled WGS sequence"/>
</dbReference>
<evidence type="ECO:0000256" key="9">
    <source>
        <dbReference type="ARBA" id="ARBA00034045"/>
    </source>
</evidence>
<dbReference type="InterPro" id="IPR029058">
    <property type="entry name" value="AB_hydrolase_fold"/>
</dbReference>
<feature type="active site" evidence="10">
    <location>
        <position position="207"/>
    </location>
</feature>
<dbReference type="EC" id="3.1.1.74" evidence="3 12"/>
<organism evidence="13 14">
    <name type="scientific">Lojkania enalia</name>
    <dbReference type="NCBI Taxonomy" id="147567"/>
    <lineage>
        <taxon>Eukaryota</taxon>
        <taxon>Fungi</taxon>
        <taxon>Dikarya</taxon>
        <taxon>Ascomycota</taxon>
        <taxon>Pezizomycotina</taxon>
        <taxon>Dothideomycetes</taxon>
        <taxon>Pleosporomycetidae</taxon>
        <taxon>Pleosporales</taxon>
        <taxon>Pleosporales incertae sedis</taxon>
        <taxon>Lojkania</taxon>
    </lineage>
</organism>
<comment type="catalytic activity">
    <reaction evidence="9 12">
        <text>cutin + H2O = cutin monomers.</text>
        <dbReference type="EC" id="3.1.1.74"/>
    </reaction>
</comment>
<protein>
    <recommendedName>
        <fullName evidence="3 12">Cutinase</fullName>
        <ecNumber evidence="3 12">3.1.1.74</ecNumber>
    </recommendedName>
</protein>
<feature type="active site" description="Nucleophile" evidence="10">
    <location>
        <position position="157"/>
    </location>
</feature>
<keyword evidence="8 11" id="KW-1015">Disulfide bond</keyword>
<comment type="caution">
    <text evidence="13">The sequence shown here is derived from an EMBL/GenBank/DDBJ whole genome shotgun (WGS) entry which is preliminary data.</text>
</comment>
<dbReference type="GO" id="GO:0016052">
    <property type="term" value="P:carbohydrate catabolic process"/>
    <property type="evidence" value="ECO:0007669"/>
    <property type="project" value="TreeGrafter"/>
</dbReference>
<keyword evidence="5 12" id="KW-0964">Secreted</keyword>
<keyword evidence="4 12" id="KW-0719">Serine esterase</keyword>
<sequence>MPSFPRPTSRFSFSDFGLPTASSDGTLPTSIQATPIGATAVPTSTSSIGLNCTPQGNGGGNAENGVKNKNCCTNVTMIFARGTGELGNVGTVSGPPMFKSLRQKLGADRVTVQGMDYPASAAGNANLGRDGGPTMAQLAKTALSQCPFTKIILGGYSQGAMVVHNAFSQGVSSTEISGAVLFGDPSIRMSIGDLDPSKVKEFCASADNVCGSPTGNVSGSHLSYGTAADAAADFVIQAAGLA</sequence>
<dbReference type="InterPro" id="IPR043580">
    <property type="entry name" value="CUTINASE_1"/>
</dbReference>
<evidence type="ECO:0000256" key="6">
    <source>
        <dbReference type="ARBA" id="ARBA00022729"/>
    </source>
</evidence>
<feature type="disulfide bond" evidence="11">
    <location>
        <begin position="72"/>
        <end position="146"/>
    </location>
</feature>
<evidence type="ECO:0000256" key="4">
    <source>
        <dbReference type="ARBA" id="ARBA00022487"/>
    </source>
</evidence>
<evidence type="ECO:0000256" key="3">
    <source>
        <dbReference type="ARBA" id="ARBA00013095"/>
    </source>
</evidence>
<evidence type="ECO:0000256" key="10">
    <source>
        <dbReference type="PIRSR" id="PIRSR611150-1"/>
    </source>
</evidence>
<dbReference type="PROSITE" id="PS00155">
    <property type="entry name" value="CUTINASE_1"/>
    <property type="match status" value="1"/>
</dbReference>
<dbReference type="PANTHER" id="PTHR48250:SF2">
    <property type="entry name" value="CUTINASE"/>
    <property type="match status" value="1"/>
</dbReference>
<keyword evidence="14" id="KW-1185">Reference proteome</keyword>
<dbReference type="EMBL" id="ML986578">
    <property type="protein sequence ID" value="KAF2271117.1"/>
    <property type="molecule type" value="Genomic_DNA"/>
</dbReference>
<comment type="similarity">
    <text evidence="2 12">Belongs to the cutinase family.</text>
</comment>
<evidence type="ECO:0000256" key="12">
    <source>
        <dbReference type="RuleBase" id="RU361263"/>
    </source>
</evidence>
<keyword evidence="7 12" id="KW-0378">Hydrolase</keyword>
<dbReference type="Gene3D" id="3.40.50.1820">
    <property type="entry name" value="alpha/beta hydrolase"/>
    <property type="match status" value="1"/>
</dbReference>
<feature type="active site" description="Proton donor/acceptor" evidence="10">
    <location>
        <position position="221"/>
    </location>
</feature>
<name>A0A9P4TRN0_9PLEO</name>
<evidence type="ECO:0000256" key="5">
    <source>
        <dbReference type="ARBA" id="ARBA00022525"/>
    </source>
</evidence>
<reference evidence="14" key="1">
    <citation type="journal article" date="2020" name="Stud. Mycol.">
        <title>101 Dothideomycetes genomes: A test case for predicting lifestyles and emergence of pathogens.</title>
        <authorList>
            <person name="Haridas S."/>
            <person name="Albert R."/>
            <person name="Binder M."/>
            <person name="Bloem J."/>
            <person name="LaButti K."/>
            <person name="Salamov A."/>
            <person name="Andreopoulos B."/>
            <person name="Baker S."/>
            <person name="Barry K."/>
            <person name="Bills G."/>
            <person name="Bluhm B."/>
            <person name="Cannon C."/>
            <person name="Castanera R."/>
            <person name="Culley D."/>
            <person name="Daum C."/>
            <person name="Ezra D."/>
            <person name="Gonzalez J."/>
            <person name="Henrissat B."/>
            <person name="Kuo A."/>
            <person name="Liang C."/>
            <person name="Lipzen A."/>
            <person name="Lutzoni F."/>
            <person name="Magnuson J."/>
            <person name="Mondo S."/>
            <person name="Nolan M."/>
            <person name="Ohm R."/>
            <person name="Pangilinan J."/>
            <person name="Park H.-J."/>
            <person name="Ramirez L."/>
            <person name="Alfaro M."/>
            <person name="Sun H."/>
            <person name="Tritt A."/>
            <person name="Yoshinaga Y."/>
            <person name="Zwiers L.-H."/>
            <person name="Turgeon B."/>
            <person name="Goodwin S."/>
            <person name="Spatafora J."/>
            <person name="Crous P."/>
            <person name="Grigoriev I."/>
        </authorList>
    </citation>
    <scope>NUCLEOTIDE SEQUENCE [LARGE SCALE GENOMIC DNA]</scope>
    <source>
        <strain evidence="14">CBS 304.66</strain>
    </source>
</reference>
<dbReference type="InterPro" id="IPR011150">
    <property type="entry name" value="Cutinase_monf"/>
</dbReference>
<gene>
    <name evidence="13" type="ORF">CC78DRAFT_450560</name>
</gene>
<feature type="disulfide bond" evidence="11">
    <location>
        <begin position="203"/>
        <end position="210"/>
    </location>
</feature>
<evidence type="ECO:0000256" key="2">
    <source>
        <dbReference type="ARBA" id="ARBA00007534"/>
    </source>
</evidence>
<evidence type="ECO:0000256" key="1">
    <source>
        <dbReference type="ARBA" id="ARBA00004613"/>
    </source>
</evidence>
<dbReference type="SMART" id="SM01110">
    <property type="entry name" value="Cutinase"/>
    <property type="match status" value="1"/>
</dbReference>
<accession>A0A9P4TRN0</accession>
<keyword evidence="6" id="KW-0732">Signal</keyword>
<dbReference type="PANTHER" id="PTHR48250">
    <property type="entry name" value="CUTINASE 2-RELATED"/>
    <property type="match status" value="1"/>
</dbReference>
<dbReference type="GO" id="GO:0050525">
    <property type="term" value="F:cutinase activity"/>
    <property type="evidence" value="ECO:0007669"/>
    <property type="project" value="UniProtKB-UniRule"/>
</dbReference>
<dbReference type="InterPro" id="IPR000675">
    <property type="entry name" value="Cutinase/axe"/>
</dbReference>
<evidence type="ECO:0000256" key="7">
    <source>
        <dbReference type="ARBA" id="ARBA00022801"/>
    </source>
</evidence>
<comment type="function">
    <text evidence="12">Catalyzes the hydrolysis of complex carboxylic polyesters found in the cell wall of plants. Degrades cutin, a macromolecule that forms the structure of the plant cuticle.</text>
</comment>
<dbReference type="Pfam" id="PF01083">
    <property type="entry name" value="Cutinase"/>
    <property type="match status" value="1"/>
</dbReference>
<dbReference type="GO" id="GO:0005576">
    <property type="term" value="C:extracellular region"/>
    <property type="evidence" value="ECO:0007669"/>
    <property type="project" value="UniProtKB-SubCell"/>
</dbReference>
<dbReference type="AlphaFoldDB" id="A0A9P4TRN0"/>
<proteinExistence type="inferred from homology"/>
<evidence type="ECO:0000313" key="14">
    <source>
        <dbReference type="Proteomes" id="UP000800093"/>
    </source>
</evidence>
<evidence type="ECO:0000256" key="11">
    <source>
        <dbReference type="PIRSR" id="PIRSR611150-2"/>
    </source>
</evidence>
<evidence type="ECO:0000313" key="13">
    <source>
        <dbReference type="EMBL" id="KAF2271117.1"/>
    </source>
</evidence>
<comment type="subcellular location">
    <subcellularLocation>
        <location evidence="1 12">Secreted</location>
    </subcellularLocation>
</comment>